<feature type="signal peptide" evidence="1">
    <location>
        <begin position="1"/>
        <end position="25"/>
    </location>
</feature>
<gene>
    <name evidence="2" type="ORF">G3M58_54960</name>
</gene>
<keyword evidence="1" id="KW-0732">Signal</keyword>
<reference evidence="2" key="1">
    <citation type="submission" date="2020-01" db="EMBL/GenBank/DDBJ databases">
        <title>Insect and environment-associated Actinomycetes.</title>
        <authorList>
            <person name="Currrie C."/>
            <person name="Chevrette M."/>
            <person name="Carlson C."/>
            <person name="Stubbendieck R."/>
            <person name="Wendt-Pienkowski E."/>
        </authorList>
    </citation>
    <scope>NUCLEOTIDE SEQUENCE</scope>
    <source>
        <strain evidence="2">SID7499</strain>
    </source>
</reference>
<dbReference type="EMBL" id="JAAGMN010005662">
    <property type="protein sequence ID" value="NEE15554.1"/>
    <property type="molecule type" value="Genomic_DNA"/>
</dbReference>
<evidence type="ECO:0000256" key="1">
    <source>
        <dbReference type="SAM" id="SignalP"/>
    </source>
</evidence>
<sequence length="68" mass="7018">MKRRTLPVLLLPLALLLAACGGASSANSGGSTDGKGSLTLNVGDQKGGYEAILRASGELDDLGYRIKW</sequence>
<dbReference type="PROSITE" id="PS51257">
    <property type="entry name" value="PROKAR_LIPOPROTEIN"/>
    <property type="match status" value="1"/>
</dbReference>
<evidence type="ECO:0000313" key="2">
    <source>
        <dbReference type="EMBL" id="NEE15554.1"/>
    </source>
</evidence>
<proteinExistence type="predicted"/>
<feature type="non-terminal residue" evidence="2">
    <location>
        <position position="68"/>
    </location>
</feature>
<name>A0A6G3XD03_9ACTN</name>
<organism evidence="2">
    <name type="scientific">Streptomyces sp. SID7499</name>
    <dbReference type="NCBI Taxonomy" id="2706086"/>
    <lineage>
        <taxon>Bacteria</taxon>
        <taxon>Bacillati</taxon>
        <taxon>Actinomycetota</taxon>
        <taxon>Actinomycetes</taxon>
        <taxon>Kitasatosporales</taxon>
        <taxon>Streptomycetaceae</taxon>
        <taxon>Streptomyces</taxon>
    </lineage>
</organism>
<comment type="caution">
    <text evidence="2">The sequence shown here is derived from an EMBL/GenBank/DDBJ whole genome shotgun (WGS) entry which is preliminary data.</text>
</comment>
<accession>A0A6G3XD03</accession>
<dbReference type="AlphaFoldDB" id="A0A6G3XD03"/>
<feature type="chain" id="PRO_5026358502" evidence="1">
    <location>
        <begin position="26"/>
        <end position="68"/>
    </location>
</feature>
<protein>
    <submittedName>
        <fullName evidence="2">ABC transporter substrate-binding protein</fullName>
    </submittedName>
</protein>